<dbReference type="Pfam" id="PF02631">
    <property type="entry name" value="RecX_HTH2"/>
    <property type="match status" value="1"/>
</dbReference>
<dbReference type="PANTHER" id="PTHR33602:SF1">
    <property type="entry name" value="REGULATORY PROTEIN RECX FAMILY PROTEIN"/>
    <property type="match status" value="1"/>
</dbReference>
<dbReference type="Pfam" id="PF21981">
    <property type="entry name" value="RecX_HTH3"/>
    <property type="match status" value="1"/>
</dbReference>
<keyword evidence="4 5" id="KW-0963">Cytoplasm</keyword>
<dbReference type="Gene3D" id="1.10.10.10">
    <property type="entry name" value="Winged helix-like DNA-binding domain superfamily/Winged helix DNA-binding domain"/>
    <property type="match status" value="3"/>
</dbReference>
<dbReference type="AlphaFoldDB" id="A0A9D1GVY4"/>
<dbReference type="InterPro" id="IPR003783">
    <property type="entry name" value="Regulatory_RecX"/>
</dbReference>
<proteinExistence type="inferred from homology"/>
<evidence type="ECO:0000256" key="1">
    <source>
        <dbReference type="ARBA" id="ARBA00004496"/>
    </source>
</evidence>
<feature type="domain" description="RecX third three-helical" evidence="7">
    <location>
        <begin position="146"/>
        <end position="193"/>
    </location>
</feature>
<comment type="caution">
    <text evidence="9">The sequence shown here is derived from an EMBL/GenBank/DDBJ whole genome shotgun (WGS) entry which is preliminary data.</text>
</comment>
<protein>
    <recommendedName>
        <fullName evidence="3 5">Regulatory protein RecX</fullName>
    </recommendedName>
</protein>
<feature type="domain" description="RecX second three-helical" evidence="6">
    <location>
        <begin position="99"/>
        <end position="140"/>
    </location>
</feature>
<dbReference type="GO" id="GO:0006282">
    <property type="term" value="P:regulation of DNA repair"/>
    <property type="evidence" value="ECO:0007669"/>
    <property type="project" value="UniProtKB-UniRule"/>
</dbReference>
<dbReference type="GO" id="GO:0005737">
    <property type="term" value="C:cytoplasm"/>
    <property type="evidence" value="ECO:0007669"/>
    <property type="project" value="UniProtKB-SubCell"/>
</dbReference>
<comment type="subcellular location">
    <subcellularLocation>
        <location evidence="1 5">Cytoplasm</location>
    </subcellularLocation>
</comment>
<dbReference type="InterPro" id="IPR053926">
    <property type="entry name" value="RecX_HTH_1st"/>
</dbReference>
<dbReference type="PANTHER" id="PTHR33602">
    <property type="entry name" value="REGULATORY PROTEIN RECX FAMILY PROTEIN"/>
    <property type="match status" value="1"/>
</dbReference>
<evidence type="ECO:0000313" key="10">
    <source>
        <dbReference type="Proteomes" id="UP000886842"/>
    </source>
</evidence>
<dbReference type="HAMAP" id="MF_01114">
    <property type="entry name" value="RecX"/>
    <property type="match status" value="1"/>
</dbReference>
<reference evidence="9" key="1">
    <citation type="submission" date="2020-10" db="EMBL/GenBank/DDBJ databases">
        <authorList>
            <person name="Gilroy R."/>
        </authorList>
    </citation>
    <scope>NUCLEOTIDE SEQUENCE</scope>
    <source>
        <strain evidence="9">ChiGjej1B1-24693</strain>
    </source>
</reference>
<gene>
    <name evidence="5" type="primary">recX</name>
    <name evidence="9" type="ORF">IAA98_04305</name>
</gene>
<name>A0A9D1GVY4_9ACTN</name>
<evidence type="ECO:0000259" key="8">
    <source>
        <dbReference type="Pfam" id="PF21982"/>
    </source>
</evidence>
<comment type="similarity">
    <text evidence="2 5">Belongs to the RecX family.</text>
</comment>
<evidence type="ECO:0000256" key="5">
    <source>
        <dbReference type="HAMAP-Rule" id="MF_01114"/>
    </source>
</evidence>
<sequence>MSDPANTPAPPSSDEPDADRIASLAEAIRRIESGQADTETVQLRAEREQEQQARAIVLRRLSVQPRTRAELATTLQENEVATEVAERILDRMSEVGLIDDETFAKDWVASRQQRKHLSRRKLADELRQKGVAPALVEDALAEVADDDEYQAALDLAERKMASLSRHEVAVQRRRLAGMLERRGFGIGLIHRVLRDVLEG</sequence>
<accession>A0A9D1GVY4</accession>
<dbReference type="Proteomes" id="UP000886842">
    <property type="component" value="Unassembled WGS sequence"/>
</dbReference>
<evidence type="ECO:0000256" key="2">
    <source>
        <dbReference type="ARBA" id="ARBA00009695"/>
    </source>
</evidence>
<evidence type="ECO:0000256" key="3">
    <source>
        <dbReference type="ARBA" id="ARBA00018111"/>
    </source>
</evidence>
<evidence type="ECO:0000259" key="7">
    <source>
        <dbReference type="Pfam" id="PF21981"/>
    </source>
</evidence>
<dbReference type="Pfam" id="PF21982">
    <property type="entry name" value="RecX_HTH1"/>
    <property type="match status" value="1"/>
</dbReference>
<dbReference type="InterPro" id="IPR053924">
    <property type="entry name" value="RecX_HTH_2nd"/>
</dbReference>
<dbReference type="InterPro" id="IPR053925">
    <property type="entry name" value="RecX_HTH_3rd"/>
</dbReference>
<feature type="domain" description="RecX first three-helical" evidence="8">
    <location>
        <begin position="53"/>
        <end position="92"/>
    </location>
</feature>
<organism evidence="9 10">
    <name type="scientific">Candidatus Avipropionibacterium avicola</name>
    <dbReference type="NCBI Taxonomy" id="2840701"/>
    <lineage>
        <taxon>Bacteria</taxon>
        <taxon>Bacillati</taxon>
        <taxon>Actinomycetota</taxon>
        <taxon>Actinomycetes</taxon>
        <taxon>Propionibacteriales</taxon>
        <taxon>Propionibacteriaceae</taxon>
        <taxon>Propionibacteriaceae incertae sedis</taxon>
        <taxon>Candidatus Avipropionibacterium</taxon>
    </lineage>
</organism>
<reference evidence="9" key="2">
    <citation type="journal article" date="2021" name="PeerJ">
        <title>Extensive microbial diversity within the chicken gut microbiome revealed by metagenomics and culture.</title>
        <authorList>
            <person name="Gilroy R."/>
            <person name="Ravi A."/>
            <person name="Getino M."/>
            <person name="Pursley I."/>
            <person name="Horton D.L."/>
            <person name="Alikhan N.F."/>
            <person name="Baker D."/>
            <person name="Gharbi K."/>
            <person name="Hall N."/>
            <person name="Watson M."/>
            <person name="Adriaenssens E.M."/>
            <person name="Foster-Nyarko E."/>
            <person name="Jarju S."/>
            <person name="Secka A."/>
            <person name="Antonio M."/>
            <person name="Oren A."/>
            <person name="Chaudhuri R.R."/>
            <person name="La Ragione R."/>
            <person name="Hildebrand F."/>
            <person name="Pallen M.J."/>
        </authorList>
    </citation>
    <scope>NUCLEOTIDE SEQUENCE</scope>
    <source>
        <strain evidence="9">ChiGjej1B1-24693</strain>
    </source>
</reference>
<evidence type="ECO:0000259" key="6">
    <source>
        <dbReference type="Pfam" id="PF02631"/>
    </source>
</evidence>
<evidence type="ECO:0000313" key="9">
    <source>
        <dbReference type="EMBL" id="HIT74786.1"/>
    </source>
</evidence>
<comment type="function">
    <text evidence="5">Modulates RecA activity.</text>
</comment>
<dbReference type="EMBL" id="DVLP01000126">
    <property type="protein sequence ID" value="HIT74786.1"/>
    <property type="molecule type" value="Genomic_DNA"/>
</dbReference>
<dbReference type="InterPro" id="IPR036388">
    <property type="entry name" value="WH-like_DNA-bd_sf"/>
</dbReference>
<evidence type="ECO:0000256" key="4">
    <source>
        <dbReference type="ARBA" id="ARBA00022490"/>
    </source>
</evidence>